<evidence type="ECO:0000256" key="8">
    <source>
        <dbReference type="ARBA" id="ARBA00023239"/>
    </source>
</evidence>
<evidence type="ECO:0000256" key="5">
    <source>
        <dbReference type="ARBA" id="ARBA00022793"/>
    </source>
</evidence>
<dbReference type="EMBL" id="DSQD01000202">
    <property type="protein sequence ID" value="HGF88028.1"/>
    <property type="molecule type" value="Genomic_DNA"/>
</dbReference>
<comment type="catalytic activity">
    <reaction evidence="1">
        <text>1-(2-carboxyphenylamino)-1-deoxy-D-ribulose 5-phosphate + H(+) = (1S,2R)-1-C-(indol-3-yl)glycerol 3-phosphate + CO2 + H2O</text>
        <dbReference type="Rhea" id="RHEA:23476"/>
        <dbReference type="ChEBI" id="CHEBI:15377"/>
        <dbReference type="ChEBI" id="CHEBI:15378"/>
        <dbReference type="ChEBI" id="CHEBI:16526"/>
        <dbReference type="ChEBI" id="CHEBI:58613"/>
        <dbReference type="ChEBI" id="CHEBI:58866"/>
        <dbReference type="EC" id="4.1.1.48"/>
    </reaction>
</comment>
<dbReference type="SUPFAM" id="SSF51366">
    <property type="entry name" value="Ribulose-phoshate binding barrel"/>
    <property type="match status" value="1"/>
</dbReference>
<dbReference type="AlphaFoldDB" id="A0A7C3MH11"/>
<evidence type="ECO:0000313" key="12">
    <source>
        <dbReference type="EMBL" id="HGF88028.1"/>
    </source>
</evidence>
<evidence type="ECO:0000259" key="9">
    <source>
        <dbReference type="Pfam" id="PF00218"/>
    </source>
</evidence>
<feature type="domain" description="Indole-3-glycerol phosphate synthase" evidence="9">
    <location>
        <begin position="4"/>
        <end position="219"/>
    </location>
</feature>
<dbReference type="InterPro" id="IPR045186">
    <property type="entry name" value="Indole-3-glycerol_P_synth"/>
</dbReference>
<dbReference type="InterPro" id="IPR013785">
    <property type="entry name" value="Aldolase_TIM"/>
</dbReference>
<sequence length="225" mass="25501">MDFGFIDYLKRARIDNRNPVIGEIKVFSPLYGDLLKGRRVEDILKAYERAGVAAISYITAREFKGDFSTLKRITEMTNLPVLRKDFIRSREEVERSAEADVSALLLIARHLKEKTAEMVDLCKEHGIEPVVEVHHAEDLVYTENSRVVLINNRDIDRMEKDGGNVEVTAKIAERVKAFKISGSGINTIRDLLFVLKHVDAVLIGTAFMMAEDTESFVRTFVEAGR</sequence>
<proteinExistence type="predicted"/>
<dbReference type="EMBL" id="DSCQ01000091">
    <property type="protein sequence ID" value="HET21855.1"/>
    <property type="molecule type" value="Genomic_DNA"/>
</dbReference>
<evidence type="ECO:0000256" key="6">
    <source>
        <dbReference type="ARBA" id="ARBA00022822"/>
    </source>
</evidence>
<evidence type="ECO:0000256" key="7">
    <source>
        <dbReference type="ARBA" id="ARBA00023141"/>
    </source>
</evidence>
<dbReference type="GO" id="GO:0004640">
    <property type="term" value="F:phosphoribosylanthranilate isomerase activity"/>
    <property type="evidence" value="ECO:0007669"/>
    <property type="project" value="TreeGrafter"/>
</dbReference>
<name>A0A7C3MH11_ARCFL</name>
<evidence type="ECO:0000313" key="11">
    <source>
        <dbReference type="EMBL" id="HFW32850.1"/>
    </source>
</evidence>
<dbReference type="InterPro" id="IPR013798">
    <property type="entry name" value="Indole-3-glycerol_P_synth_dom"/>
</dbReference>
<dbReference type="Gene3D" id="3.20.20.70">
    <property type="entry name" value="Aldolase class I"/>
    <property type="match status" value="1"/>
</dbReference>
<evidence type="ECO:0000256" key="4">
    <source>
        <dbReference type="ARBA" id="ARBA00022605"/>
    </source>
</evidence>
<dbReference type="EMBL" id="DTLB01000046">
    <property type="protein sequence ID" value="HFW32850.1"/>
    <property type="molecule type" value="Genomic_DNA"/>
</dbReference>
<dbReference type="EC" id="4.1.1.48" evidence="3"/>
<evidence type="ECO:0000256" key="3">
    <source>
        <dbReference type="ARBA" id="ARBA00012362"/>
    </source>
</evidence>
<reference evidence="11" key="1">
    <citation type="journal article" date="2020" name="mSystems">
        <title>Genome- and Community-Level Interaction Insights into Carbon Utilization and Element Cycling Functions of Hydrothermarchaeota in Hydrothermal Sediment.</title>
        <authorList>
            <person name="Zhou Z."/>
            <person name="Liu Y."/>
            <person name="Xu W."/>
            <person name="Pan J."/>
            <person name="Luo Z.H."/>
            <person name="Li M."/>
        </authorList>
    </citation>
    <scope>NUCLEOTIDE SEQUENCE [LARGE SCALE GENOMIC DNA]</scope>
    <source>
        <strain evidence="10">SpSt-12</strain>
        <strain evidence="12">SpSt-38</strain>
        <strain evidence="11">SpSt-87</strain>
    </source>
</reference>
<dbReference type="InterPro" id="IPR011060">
    <property type="entry name" value="RibuloseP-bd_barrel"/>
</dbReference>
<keyword evidence="4" id="KW-0028">Amino-acid biosynthesis</keyword>
<keyword evidence="5" id="KW-0210">Decarboxylase</keyword>
<dbReference type="UniPathway" id="UPA00035">
    <property type="reaction ID" value="UER00043"/>
</dbReference>
<dbReference type="GO" id="GO:0000162">
    <property type="term" value="P:L-tryptophan biosynthetic process"/>
    <property type="evidence" value="ECO:0007669"/>
    <property type="project" value="UniProtKB-UniPathway"/>
</dbReference>
<evidence type="ECO:0000313" key="10">
    <source>
        <dbReference type="EMBL" id="HET21855.1"/>
    </source>
</evidence>
<dbReference type="PANTHER" id="PTHR22854:SF2">
    <property type="entry name" value="INDOLE-3-GLYCEROL-PHOSPHATE SYNTHASE"/>
    <property type="match status" value="1"/>
</dbReference>
<keyword evidence="7" id="KW-0057">Aromatic amino acid biosynthesis</keyword>
<keyword evidence="8" id="KW-0456">Lyase</keyword>
<comment type="caution">
    <text evidence="11">The sequence shown here is derived from an EMBL/GenBank/DDBJ whole genome shotgun (WGS) entry which is preliminary data.</text>
</comment>
<evidence type="ECO:0000256" key="1">
    <source>
        <dbReference type="ARBA" id="ARBA00001633"/>
    </source>
</evidence>
<gene>
    <name evidence="10" type="ORF">ENN70_07325</name>
    <name evidence="12" type="ORF">ENR21_06595</name>
    <name evidence="11" type="ORF">ENW66_07900</name>
</gene>
<keyword evidence="6" id="KW-0822">Tryptophan biosynthesis</keyword>
<dbReference type="Pfam" id="PF00218">
    <property type="entry name" value="IGPS"/>
    <property type="match status" value="1"/>
</dbReference>
<accession>A0A7C3MH11</accession>
<evidence type="ECO:0000256" key="2">
    <source>
        <dbReference type="ARBA" id="ARBA00004696"/>
    </source>
</evidence>
<dbReference type="PANTHER" id="PTHR22854">
    <property type="entry name" value="TRYPTOPHAN BIOSYNTHESIS PROTEIN"/>
    <property type="match status" value="1"/>
</dbReference>
<protein>
    <recommendedName>
        <fullName evidence="3">indole-3-glycerol-phosphate synthase</fullName>
        <ecNumber evidence="3">4.1.1.48</ecNumber>
    </recommendedName>
</protein>
<dbReference type="CDD" id="cd00331">
    <property type="entry name" value="IGPS"/>
    <property type="match status" value="1"/>
</dbReference>
<dbReference type="GO" id="GO:0004425">
    <property type="term" value="F:indole-3-glycerol-phosphate synthase activity"/>
    <property type="evidence" value="ECO:0007669"/>
    <property type="project" value="UniProtKB-EC"/>
</dbReference>
<organism evidence="11">
    <name type="scientific">Archaeoglobus fulgidus</name>
    <dbReference type="NCBI Taxonomy" id="2234"/>
    <lineage>
        <taxon>Archaea</taxon>
        <taxon>Methanobacteriati</taxon>
        <taxon>Methanobacteriota</taxon>
        <taxon>Archaeoglobi</taxon>
        <taxon>Archaeoglobales</taxon>
        <taxon>Archaeoglobaceae</taxon>
        <taxon>Archaeoglobus</taxon>
    </lineage>
</organism>
<comment type="pathway">
    <text evidence="2">Amino-acid biosynthesis; L-tryptophan biosynthesis; L-tryptophan from chorismate: step 4/5.</text>
</comment>